<comment type="caution">
    <text evidence="5">The sequence shown here is derived from an EMBL/GenBank/DDBJ whole genome shotgun (WGS) entry which is preliminary data.</text>
</comment>
<dbReference type="PANTHER" id="PTHR43265:SF1">
    <property type="entry name" value="ESTERASE ESTD"/>
    <property type="match status" value="1"/>
</dbReference>
<dbReference type="InterPro" id="IPR002925">
    <property type="entry name" value="Dienelactn_hydro"/>
</dbReference>
<dbReference type="Pfam" id="PF01738">
    <property type="entry name" value="DLH"/>
    <property type="match status" value="1"/>
</dbReference>
<dbReference type="InterPro" id="IPR002471">
    <property type="entry name" value="Pept_S9_AS"/>
</dbReference>
<dbReference type="SUPFAM" id="SSF53474">
    <property type="entry name" value="alpha/beta-Hydrolases"/>
    <property type="match status" value="1"/>
</dbReference>
<feature type="domain" description="Dienelactone hydrolase" evidence="3">
    <location>
        <begin position="360"/>
        <end position="465"/>
    </location>
</feature>
<dbReference type="PANTHER" id="PTHR43265">
    <property type="entry name" value="ESTERASE ESTD"/>
    <property type="match status" value="1"/>
</dbReference>
<feature type="signal peptide" evidence="2">
    <location>
        <begin position="1"/>
        <end position="21"/>
    </location>
</feature>
<dbReference type="Gene3D" id="3.40.50.1820">
    <property type="entry name" value="alpha/beta hydrolase"/>
    <property type="match status" value="1"/>
</dbReference>
<keyword evidence="6" id="KW-1185">Reference proteome</keyword>
<accession>A0ABQ1SEX2</accession>
<dbReference type="PROSITE" id="PS00708">
    <property type="entry name" value="PRO_ENDOPEP_SER"/>
    <property type="match status" value="1"/>
</dbReference>
<dbReference type="Pfam" id="PF12146">
    <property type="entry name" value="Hydrolase_4"/>
    <property type="match status" value="1"/>
</dbReference>
<proteinExistence type="predicted"/>
<evidence type="ECO:0000256" key="1">
    <source>
        <dbReference type="ARBA" id="ARBA00022801"/>
    </source>
</evidence>
<organism evidence="5 6">
    <name type="scientific">Psychroflexus planctonicus</name>
    <dbReference type="NCBI Taxonomy" id="1526575"/>
    <lineage>
        <taxon>Bacteria</taxon>
        <taxon>Pseudomonadati</taxon>
        <taxon>Bacteroidota</taxon>
        <taxon>Flavobacteriia</taxon>
        <taxon>Flavobacteriales</taxon>
        <taxon>Flavobacteriaceae</taxon>
        <taxon>Psychroflexus</taxon>
    </lineage>
</organism>
<protein>
    <submittedName>
        <fullName evidence="5">Alpha/beta hydrolase</fullName>
    </submittedName>
</protein>
<dbReference type="RefSeq" id="WP_188458258.1">
    <property type="nucleotide sequence ID" value="NZ_BMGM01000005.1"/>
</dbReference>
<evidence type="ECO:0000259" key="4">
    <source>
        <dbReference type="Pfam" id="PF12146"/>
    </source>
</evidence>
<dbReference type="EMBL" id="BMGM01000005">
    <property type="protein sequence ID" value="GGE33923.1"/>
    <property type="molecule type" value="Genomic_DNA"/>
</dbReference>
<gene>
    <name evidence="5" type="ORF">GCM10010832_12570</name>
</gene>
<keyword evidence="1 5" id="KW-0378">Hydrolase</keyword>
<evidence type="ECO:0000313" key="5">
    <source>
        <dbReference type="EMBL" id="GGE33923.1"/>
    </source>
</evidence>
<keyword evidence="2" id="KW-0732">Signal</keyword>
<feature type="chain" id="PRO_5047044993" evidence="2">
    <location>
        <begin position="22"/>
        <end position="470"/>
    </location>
</feature>
<dbReference type="InterPro" id="IPR029058">
    <property type="entry name" value="AB_hydrolase_fold"/>
</dbReference>
<evidence type="ECO:0000256" key="2">
    <source>
        <dbReference type="SAM" id="SignalP"/>
    </source>
</evidence>
<evidence type="ECO:0000313" key="6">
    <source>
        <dbReference type="Proteomes" id="UP000599179"/>
    </source>
</evidence>
<dbReference type="InterPro" id="IPR053145">
    <property type="entry name" value="AB_hydrolase_Est10"/>
</dbReference>
<dbReference type="GO" id="GO:0016787">
    <property type="term" value="F:hydrolase activity"/>
    <property type="evidence" value="ECO:0007669"/>
    <property type="project" value="UniProtKB-KW"/>
</dbReference>
<sequence length="470" mass="52900">MKICIRFLFAIICLLSVQLHAQIDGTWYSNLSTQGIHIPLVFHFEATENNQWTGKLDSPEQKSFGIPIDKVSFKNDSLQLQIKALGISYEGKLIEGQIQGVFKQGALAAKLDLDRTKKQVEEKKLNRPQEPQPPFPYHEEEVQFLNKKDSIWLAGTLTYPKNKTNFPIVVMISGSGAQDRNSEILGHKPFLVAADYFTRNGIGVLRYDDRGTAASEGDFSSATSKDFMEDVYAAVEFLKNDERFTSNTIGLYGHSEGGMIAPLLADSYKNTVDFLVLLAPPTIPISELMLKQQELVSLSSGIGSDEIALNAQINKAAYQIINQHEIDQIESLAENLNTYFKSVTAEYPEIGGSMGLTNEQYIKTMVSAYTNPWMVYFLKYKPENYLKNLELPILAIFAEKDMQVSAKENADKMKSIILKKNKKNEVITFSKKNHLFQTSETGDVSEYAEIEETISEEVLQKVKNWVLSLN</sequence>
<evidence type="ECO:0000259" key="3">
    <source>
        <dbReference type="Pfam" id="PF01738"/>
    </source>
</evidence>
<dbReference type="InterPro" id="IPR022742">
    <property type="entry name" value="Hydrolase_4"/>
</dbReference>
<dbReference type="Proteomes" id="UP000599179">
    <property type="component" value="Unassembled WGS sequence"/>
</dbReference>
<feature type="domain" description="Serine aminopeptidase S33" evidence="4">
    <location>
        <begin position="193"/>
        <end position="284"/>
    </location>
</feature>
<reference evidence="6" key="1">
    <citation type="journal article" date="2019" name="Int. J. Syst. Evol. Microbiol.">
        <title>The Global Catalogue of Microorganisms (GCM) 10K type strain sequencing project: providing services to taxonomists for standard genome sequencing and annotation.</title>
        <authorList>
            <consortium name="The Broad Institute Genomics Platform"/>
            <consortium name="The Broad Institute Genome Sequencing Center for Infectious Disease"/>
            <person name="Wu L."/>
            <person name="Ma J."/>
        </authorList>
    </citation>
    <scope>NUCLEOTIDE SEQUENCE [LARGE SCALE GENOMIC DNA]</scope>
    <source>
        <strain evidence="6">CGMCC 1.12931</strain>
    </source>
</reference>
<name>A0ABQ1SEX2_9FLAO</name>